<dbReference type="EMBL" id="CALNXK010000015">
    <property type="protein sequence ID" value="CAH3046896.1"/>
    <property type="molecule type" value="Genomic_DNA"/>
</dbReference>
<sequence>LRSDVKTSLYKVSFPGFRNMKIQSLESTGQETIFNCVKRIFQMPGNRRRKPHLEKMVVFNANGENLNVGRPVGLFSTEETYECYFKNKNLVFNPSGLYRLYAVGDYNSDWEVGSFVVSCSEGKIAPGVSDFSKININKIKVDFLNDETIFEALARDNRFKEEKLRSCGATFDQTQTPLSSKAAHIQGKDIELVFLNEKDSNVPESVSPRPHPNPSVTAASIKPKQLEQIASATCSASCLTPLPVDSSTPVTATPSLKTRDKSARLVDIKFDIKCKTLTVDKNRGELVKRRKKLENFALKEGCSCYVFEQEELIEIAQSVGAIFKLDPADHPVLVGTCFRIGTEYIITNKHVMDGITNMAKDRVYVNFNFKKAGQADSKRSFIKGVLICSAELDYAILRMENSHEQLPPCIFSHGISIMNPASPDSNWSVLDDKFLRLIGHPREEPKQIDLMCTINARPQSGLECWCYTLRRGEEFEGEAVKNYNEGKDRRRRTYQSSNFFHGSSGSPGIVCLNGKKWLVVLHARGFRDDKDNFFVEQGVLLTEIYKDVQKQINEAQRD</sequence>
<evidence type="ECO:0000313" key="1">
    <source>
        <dbReference type="EMBL" id="CAH3046896.1"/>
    </source>
</evidence>
<dbReference type="Proteomes" id="UP001159405">
    <property type="component" value="Unassembled WGS sequence"/>
</dbReference>
<comment type="caution">
    <text evidence="1">The sequence shown here is derived from an EMBL/GenBank/DDBJ whole genome shotgun (WGS) entry which is preliminary data.</text>
</comment>
<accession>A0ABN8NB37</accession>
<feature type="non-terminal residue" evidence="1">
    <location>
        <position position="1"/>
    </location>
</feature>
<protein>
    <recommendedName>
        <fullName evidence="3">Serine protease</fullName>
    </recommendedName>
</protein>
<dbReference type="PANTHER" id="PTHR14389">
    <property type="entry name" value="SI:CH1073-475A24.1"/>
    <property type="match status" value="1"/>
</dbReference>
<feature type="non-terminal residue" evidence="1">
    <location>
        <position position="558"/>
    </location>
</feature>
<dbReference type="InterPro" id="IPR043504">
    <property type="entry name" value="Peptidase_S1_PA_chymotrypsin"/>
</dbReference>
<organism evidence="1 2">
    <name type="scientific">Porites lobata</name>
    <dbReference type="NCBI Taxonomy" id="104759"/>
    <lineage>
        <taxon>Eukaryota</taxon>
        <taxon>Metazoa</taxon>
        <taxon>Cnidaria</taxon>
        <taxon>Anthozoa</taxon>
        <taxon>Hexacorallia</taxon>
        <taxon>Scleractinia</taxon>
        <taxon>Fungiina</taxon>
        <taxon>Poritidae</taxon>
        <taxon>Porites</taxon>
    </lineage>
</organism>
<keyword evidence="2" id="KW-1185">Reference proteome</keyword>
<evidence type="ECO:0000313" key="2">
    <source>
        <dbReference type="Proteomes" id="UP001159405"/>
    </source>
</evidence>
<name>A0ABN8NB37_9CNID</name>
<gene>
    <name evidence="1" type="ORF">PLOB_00009860</name>
</gene>
<dbReference type="PANTHER" id="PTHR14389:SF3">
    <property type="entry name" value="PROTEIN FAM111A-LIKE"/>
    <property type="match status" value="1"/>
</dbReference>
<dbReference type="Gene3D" id="2.40.10.10">
    <property type="entry name" value="Trypsin-like serine proteases"/>
    <property type="match status" value="1"/>
</dbReference>
<dbReference type="InterPro" id="IPR009003">
    <property type="entry name" value="Peptidase_S1_PA"/>
</dbReference>
<proteinExistence type="predicted"/>
<reference evidence="1 2" key="1">
    <citation type="submission" date="2022-05" db="EMBL/GenBank/DDBJ databases">
        <authorList>
            <consortium name="Genoscope - CEA"/>
            <person name="William W."/>
        </authorList>
    </citation>
    <scope>NUCLEOTIDE SEQUENCE [LARGE SCALE GENOMIC DNA]</scope>
</reference>
<evidence type="ECO:0008006" key="3">
    <source>
        <dbReference type="Google" id="ProtNLM"/>
    </source>
</evidence>
<dbReference type="SUPFAM" id="SSF50494">
    <property type="entry name" value="Trypsin-like serine proteases"/>
    <property type="match status" value="1"/>
</dbReference>
<dbReference type="Pfam" id="PF13365">
    <property type="entry name" value="Trypsin_2"/>
    <property type="match status" value="1"/>
</dbReference>